<dbReference type="OrthoDB" id="913633at2759"/>
<dbReference type="Proteomes" id="UP000325081">
    <property type="component" value="Unassembled WGS sequence"/>
</dbReference>
<sequence length="155" mass="17930">MGGSEVGCSSSNLWFAQDPSKRWGEIFFLLYTPFWLTLCLGIVVPWKLYENFTEWEYLVLGLVSALPAFIIPMIIVGKVKLRDVFMSVVTTIVFLKFYQADSSKSWKDRYWVKDPTFCGSLARKHAVVFQSCLDFRPFVLHSISRDTSYLQFSLL</sequence>
<dbReference type="AlphaFoldDB" id="A0A5A7Q7B6"/>
<keyword evidence="3" id="KW-1185">Reference proteome</keyword>
<feature type="transmembrane region" description="Helical" evidence="1">
    <location>
        <begin position="58"/>
        <end position="77"/>
    </location>
</feature>
<name>A0A5A7Q7B6_STRAF</name>
<dbReference type="EMBL" id="BKCP01006071">
    <property type="protein sequence ID" value="GER41100.1"/>
    <property type="molecule type" value="Genomic_DNA"/>
</dbReference>
<dbReference type="InterPro" id="IPR020532">
    <property type="entry name" value="Cycloeucalenol_cycloisomerase"/>
</dbReference>
<dbReference type="PANTHER" id="PTHR35136:SF1">
    <property type="entry name" value="CYCLOEUCALENOL CYCLOISOMERASE"/>
    <property type="match status" value="1"/>
</dbReference>
<accession>A0A5A7Q7B6</accession>
<keyword evidence="1" id="KW-0812">Transmembrane</keyword>
<evidence type="ECO:0000313" key="3">
    <source>
        <dbReference type="Proteomes" id="UP000325081"/>
    </source>
</evidence>
<keyword evidence="1" id="KW-1133">Transmembrane helix</keyword>
<comment type="caution">
    <text evidence="2">The sequence shown here is derived from an EMBL/GenBank/DDBJ whole genome shotgun (WGS) entry which is preliminary data.</text>
</comment>
<keyword evidence="2" id="KW-0413">Isomerase</keyword>
<organism evidence="2 3">
    <name type="scientific">Striga asiatica</name>
    <name type="common">Asiatic witchweed</name>
    <name type="synonym">Buchnera asiatica</name>
    <dbReference type="NCBI Taxonomy" id="4170"/>
    <lineage>
        <taxon>Eukaryota</taxon>
        <taxon>Viridiplantae</taxon>
        <taxon>Streptophyta</taxon>
        <taxon>Embryophyta</taxon>
        <taxon>Tracheophyta</taxon>
        <taxon>Spermatophyta</taxon>
        <taxon>Magnoliopsida</taxon>
        <taxon>eudicotyledons</taxon>
        <taxon>Gunneridae</taxon>
        <taxon>Pentapetalae</taxon>
        <taxon>asterids</taxon>
        <taxon>lamiids</taxon>
        <taxon>Lamiales</taxon>
        <taxon>Orobanchaceae</taxon>
        <taxon>Buchnereae</taxon>
        <taxon>Striga</taxon>
    </lineage>
</organism>
<gene>
    <name evidence="2" type="ORF">STAS_17805</name>
</gene>
<protein>
    <submittedName>
        <fullName evidence="2">Cyclopropyl isomerase</fullName>
    </submittedName>
</protein>
<proteinExistence type="predicted"/>
<evidence type="ECO:0000256" key="1">
    <source>
        <dbReference type="SAM" id="Phobius"/>
    </source>
</evidence>
<reference evidence="3" key="1">
    <citation type="journal article" date="2019" name="Curr. Biol.">
        <title>Genome Sequence of Striga asiatica Provides Insight into the Evolution of Plant Parasitism.</title>
        <authorList>
            <person name="Yoshida S."/>
            <person name="Kim S."/>
            <person name="Wafula E.K."/>
            <person name="Tanskanen J."/>
            <person name="Kim Y.M."/>
            <person name="Honaas L."/>
            <person name="Yang Z."/>
            <person name="Spallek T."/>
            <person name="Conn C.E."/>
            <person name="Ichihashi Y."/>
            <person name="Cheong K."/>
            <person name="Cui S."/>
            <person name="Der J.P."/>
            <person name="Gundlach H."/>
            <person name="Jiao Y."/>
            <person name="Hori C."/>
            <person name="Ishida J.K."/>
            <person name="Kasahara H."/>
            <person name="Kiba T."/>
            <person name="Kim M.S."/>
            <person name="Koo N."/>
            <person name="Laohavisit A."/>
            <person name="Lee Y.H."/>
            <person name="Lumba S."/>
            <person name="McCourt P."/>
            <person name="Mortimer J.C."/>
            <person name="Mutuku J.M."/>
            <person name="Nomura T."/>
            <person name="Sasaki-Sekimoto Y."/>
            <person name="Seto Y."/>
            <person name="Wang Y."/>
            <person name="Wakatake T."/>
            <person name="Sakakibara H."/>
            <person name="Demura T."/>
            <person name="Yamaguchi S."/>
            <person name="Yoneyama K."/>
            <person name="Manabe R.I."/>
            <person name="Nelson D.C."/>
            <person name="Schulman A.H."/>
            <person name="Timko M.P."/>
            <person name="dePamphilis C.W."/>
            <person name="Choi D."/>
            <person name="Shirasu K."/>
        </authorList>
    </citation>
    <scope>NUCLEOTIDE SEQUENCE [LARGE SCALE GENOMIC DNA]</scope>
    <source>
        <strain evidence="3">cv. UVA1</strain>
    </source>
</reference>
<dbReference type="PANTHER" id="PTHR35136">
    <property type="entry name" value="CYCLOEUCALENOL CYCLOISOMERASE"/>
    <property type="match status" value="1"/>
</dbReference>
<keyword evidence="1" id="KW-0472">Membrane</keyword>
<dbReference type="GO" id="GO:0047793">
    <property type="term" value="F:cycloeucalenol cycloisomerase activity"/>
    <property type="evidence" value="ECO:0007669"/>
    <property type="project" value="InterPro"/>
</dbReference>
<feature type="transmembrane region" description="Helical" evidence="1">
    <location>
        <begin position="26"/>
        <end position="46"/>
    </location>
</feature>
<evidence type="ECO:0000313" key="2">
    <source>
        <dbReference type="EMBL" id="GER41100.1"/>
    </source>
</evidence>